<accession>A0A845B693</accession>
<dbReference type="AlphaFoldDB" id="A0A845B693"/>
<dbReference type="Pfam" id="PF13624">
    <property type="entry name" value="SurA_N_3"/>
    <property type="match status" value="1"/>
</dbReference>
<evidence type="ECO:0000256" key="1">
    <source>
        <dbReference type="ARBA" id="ARBA00018370"/>
    </source>
</evidence>
<dbReference type="Gene3D" id="1.10.4030.10">
    <property type="entry name" value="Porin chaperone SurA, peptide-binding domain"/>
    <property type="match status" value="1"/>
</dbReference>
<dbReference type="PROSITE" id="PS50198">
    <property type="entry name" value="PPIC_PPIASE_2"/>
    <property type="match status" value="1"/>
</dbReference>
<evidence type="ECO:0000256" key="4">
    <source>
        <dbReference type="ARBA" id="ARBA00031484"/>
    </source>
</evidence>
<sequence length="442" mass="48127">MSKFLAGIASFGLVVSPVAAQAQADATVTNTLNIPENATLLGKSDPNVRRATALVNGAVITGTDVDQRTALLVAASDGEIPEAELQRVREQVLRNLIDETLKIQEAAAQEIVVEREEINRRYAQVAAQNFGSDTPKMDAYLSSIGSSAASLKRQIEGEMAWERLQRRQIAPFVNVSEEEVRELLERMEESRGTEEFRIGEIFLAATPATRDAVLENARRIVQQLQQGGSFVAYARQFSDASTAVVGGDLGFVRLETLPAEMQTVARGMQVGQLVGPFEIPGGFEIMYLIDKRQILMADPRDAVLSLKQISISFEPGVTEAVAAGRIDEFGQVVQSMRGCGDVDNVAATVNATVVANDAIKVRDLPDRLQPSLLELQVGQSTPPFGSIEDGVSVLMMCGRDDAAAGSTPDFEEMMGQMEGDRIAKRAQRYLRDLRNDAYIEYN</sequence>
<dbReference type="InterPro" id="IPR050280">
    <property type="entry name" value="OMP_Chaperone_SurA"/>
</dbReference>
<dbReference type="OrthoDB" id="9791746at2"/>
<dbReference type="InterPro" id="IPR046357">
    <property type="entry name" value="PPIase_dom_sf"/>
</dbReference>
<dbReference type="PANTHER" id="PTHR47637:SF1">
    <property type="entry name" value="CHAPERONE SURA"/>
    <property type="match status" value="1"/>
</dbReference>
<keyword evidence="5 8" id="KW-0413">Isomerase</keyword>
<evidence type="ECO:0000313" key="9">
    <source>
        <dbReference type="Proteomes" id="UP000431922"/>
    </source>
</evidence>
<evidence type="ECO:0000256" key="3">
    <source>
        <dbReference type="ARBA" id="ARBA00030642"/>
    </source>
</evidence>
<name>A0A845B693_9SPHN</name>
<protein>
    <recommendedName>
        <fullName evidence="1">Parvulin-like PPIase</fullName>
    </recommendedName>
    <alternativeName>
        <fullName evidence="3">Peptidyl-prolyl cis-trans isomerase plp</fullName>
    </alternativeName>
    <alternativeName>
        <fullName evidence="4">Rotamase plp</fullName>
    </alternativeName>
</protein>
<dbReference type="PANTHER" id="PTHR47637">
    <property type="entry name" value="CHAPERONE SURA"/>
    <property type="match status" value="1"/>
</dbReference>
<evidence type="ECO:0000256" key="2">
    <source>
        <dbReference type="ARBA" id="ARBA00022729"/>
    </source>
</evidence>
<evidence type="ECO:0000256" key="5">
    <source>
        <dbReference type="PROSITE-ProRule" id="PRU00278"/>
    </source>
</evidence>
<dbReference type="InterPro" id="IPR000297">
    <property type="entry name" value="PPIase_PpiC"/>
</dbReference>
<dbReference type="SUPFAM" id="SSF54534">
    <property type="entry name" value="FKBP-like"/>
    <property type="match status" value="2"/>
</dbReference>
<keyword evidence="9" id="KW-1185">Reference proteome</keyword>
<dbReference type="Proteomes" id="UP000431922">
    <property type="component" value="Unassembled WGS sequence"/>
</dbReference>
<feature type="chain" id="PRO_5032971860" description="Parvulin-like PPIase" evidence="6">
    <location>
        <begin position="23"/>
        <end position="442"/>
    </location>
</feature>
<feature type="signal peptide" evidence="6">
    <location>
        <begin position="1"/>
        <end position="22"/>
    </location>
</feature>
<gene>
    <name evidence="8" type="ORF">GRI65_01615</name>
</gene>
<dbReference type="SUPFAM" id="SSF109998">
    <property type="entry name" value="Triger factor/SurA peptide-binding domain-like"/>
    <property type="match status" value="1"/>
</dbReference>
<dbReference type="GO" id="GO:0003755">
    <property type="term" value="F:peptidyl-prolyl cis-trans isomerase activity"/>
    <property type="evidence" value="ECO:0007669"/>
    <property type="project" value="UniProtKB-KW"/>
</dbReference>
<evidence type="ECO:0000313" key="8">
    <source>
        <dbReference type="EMBL" id="MXP43149.1"/>
    </source>
</evidence>
<dbReference type="Pfam" id="PF00639">
    <property type="entry name" value="Rotamase"/>
    <property type="match status" value="1"/>
</dbReference>
<keyword evidence="5" id="KW-0697">Rotamase</keyword>
<dbReference type="EMBL" id="WTYL01000001">
    <property type="protein sequence ID" value="MXP43149.1"/>
    <property type="molecule type" value="Genomic_DNA"/>
</dbReference>
<evidence type="ECO:0000256" key="6">
    <source>
        <dbReference type="SAM" id="SignalP"/>
    </source>
</evidence>
<feature type="domain" description="PpiC" evidence="7">
    <location>
        <begin position="193"/>
        <end position="290"/>
    </location>
</feature>
<organism evidence="8 9">
    <name type="scientific">Allopontixanthobacter sediminis</name>
    <dbReference type="NCBI Taxonomy" id="1689985"/>
    <lineage>
        <taxon>Bacteria</taxon>
        <taxon>Pseudomonadati</taxon>
        <taxon>Pseudomonadota</taxon>
        <taxon>Alphaproteobacteria</taxon>
        <taxon>Sphingomonadales</taxon>
        <taxon>Erythrobacteraceae</taxon>
        <taxon>Allopontixanthobacter</taxon>
    </lineage>
</organism>
<reference evidence="8 9" key="1">
    <citation type="submission" date="2019-12" db="EMBL/GenBank/DDBJ databases">
        <title>Genomic-based taxomic classification of the family Erythrobacteraceae.</title>
        <authorList>
            <person name="Xu L."/>
        </authorList>
    </citation>
    <scope>NUCLEOTIDE SEQUENCE [LARGE SCALE GENOMIC DNA]</scope>
    <source>
        <strain evidence="8 9">KCTC 42453</strain>
    </source>
</reference>
<keyword evidence="2 6" id="KW-0732">Signal</keyword>
<dbReference type="Gene3D" id="3.10.50.40">
    <property type="match status" value="1"/>
</dbReference>
<comment type="caution">
    <text evidence="8">The sequence shown here is derived from an EMBL/GenBank/DDBJ whole genome shotgun (WGS) entry which is preliminary data.</text>
</comment>
<evidence type="ECO:0000259" key="7">
    <source>
        <dbReference type="PROSITE" id="PS50198"/>
    </source>
</evidence>
<dbReference type="InterPro" id="IPR027304">
    <property type="entry name" value="Trigger_fact/SurA_dom_sf"/>
</dbReference>
<proteinExistence type="predicted"/>